<protein>
    <submittedName>
        <fullName evidence="1">Uncharacterized protein</fullName>
    </submittedName>
</protein>
<proteinExistence type="predicted"/>
<accession>A0A8H5ZSH9</accession>
<name>A0A8H5ZSH9_COCSA</name>
<gene>
    <name evidence="1" type="ORF">GGP41_002056</name>
</gene>
<reference evidence="1" key="1">
    <citation type="submission" date="2019-11" db="EMBL/GenBank/DDBJ databases">
        <title>Bipolaris sorokiniana Genome sequencing.</title>
        <authorList>
            <person name="Wang H."/>
        </authorList>
    </citation>
    <scope>NUCLEOTIDE SEQUENCE</scope>
</reference>
<dbReference type="Proteomes" id="UP000624244">
    <property type="component" value="Unassembled WGS sequence"/>
</dbReference>
<dbReference type="EMBL" id="WNKQ01000002">
    <property type="protein sequence ID" value="KAF5853474.1"/>
    <property type="molecule type" value="Genomic_DNA"/>
</dbReference>
<organism evidence="1 2">
    <name type="scientific">Cochliobolus sativus</name>
    <name type="common">Common root rot and spot blotch fungus</name>
    <name type="synonym">Bipolaris sorokiniana</name>
    <dbReference type="NCBI Taxonomy" id="45130"/>
    <lineage>
        <taxon>Eukaryota</taxon>
        <taxon>Fungi</taxon>
        <taxon>Dikarya</taxon>
        <taxon>Ascomycota</taxon>
        <taxon>Pezizomycotina</taxon>
        <taxon>Dothideomycetes</taxon>
        <taxon>Pleosporomycetidae</taxon>
        <taxon>Pleosporales</taxon>
        <taxon>Pleosporineae</taxon>
        <taxon>Pleosporaceae</taxon>
        <taxon>Bipolaris</taxon>
    </lineage>
</organism>
<evidence type="ECO:0000313" key="1">
    <source>
        <dbReference type="EMBL" id="KAF5853474.1"/>
    </source>
</evidence>
<comment type="caution">
    <text evidence="1">The sequence shown here is derived from an EMBL/GenBank/DDBJ whole genome shotgun (WGS) entry which is preliminary data.</text>
</comment>
<dbReference type="AlphaFoldDB" id="A0A8H5ZSH9"/>
<evidence type="ECO:0000313" key="2">
    <source>
        <dbReference type="Proteomes" id="UP000624244"/>
    </source>
</evidence>
<sequence length="302" mass="35006">MLSVLPGSLPIYSRYPLLNPRLPPLDSEERFARLDRHRIHTTLYVTLAAASWSKMSGVVCAWASLPDEVLEWYETEFLPQQRNVEAQHSIHCEVTASGMEHEPVGKLDAAWPFLTVYEVKDVAQTNREIDIASNDLPEAAKSGPLKHVNFDVRSYREVKRWQNEDFEGNGSADIEHIASIAAMEWTIDEAREEEVLKYYYEVVGPTISSSPDVLRFRLFKLDRAVVVDRDQKRTFLDSKGLHRYFTLVELESEEWPWDVVVDIAEKPGWAEYFETQTVVKWQLSHYLTRSTFWEHKEKSSIS</sequence>